<evidence type="ECO:0000313" key="1">
    <source>
        <dbReference type="EMBL" id="KAJ8994529.1"/>
    </source>
</evidence>
<organism evidence="1 2">
    <name type="scientific">Exophiala dermatitidis</name>
    <name type="common">Black yeast-like fungus</name>
    <name type="synonym">Wangiella dermatitidis</name>
    <dbReference type="NCBI Taxonomy" id="5970"/>
    <lineage>
        <taxon>Eukaryota</taxon>
        <taxon>Fungi</taxon>
        <taxon>Dikarya</taxon>
        <taxon>Ascomycota</taxon>
        <taxon>Pezizomycotina</taxon>
        <taxon>Eurotiomycetes</taxon>
        <taxon>Chaetothyriomycetidae</taxon>
        <taxon>Chaetothyriales</taxon>
        <taxon>Herpotrichiellaceae</taxon>
        <taxon>Exophiala</taxon>
    </lineage>
</organism>
<evidence type="ECO:0000313" key="2">
    <source>
        <dbReference type="Proteomes" id="UP001161757"/>
    </source>
</evidence>
<reference evidence="1" key="1">
    <citation type="submission" date="2023-01" db="EMBL/GenBank/DDBJ databases">
        <title>Exophiala dermititidis isolated from Cystic Fibrosis Patient.</title>
        <authorList>
            <person name="Kurbessoian T."/>
            <person name="Crocker A."/>
            <person name="Murante D."/>
            <person name="Hogan D.A."/>
            <person name="Stajich J.E."/>
        </authorList>
    </citation>
    <scope>NUCLEOTIDE SEQUENCE</scope>
    <source>
        <strain evidence="1">Ex8</strain>
    </source>
</reference>
<dbReference type="PANTHER" id="PTHR36986:SF1">
    <property type="entry name" value="UPF0643 PROTEIN PB2B2.08"/>
    <property type="match status" value="1"/>
</dbReference>
<dbReference type="AlphaFoldDB" id="A0AAN6IX45"/>
<name>A0AAN6IX45_EXODE</name>
<gene>
    <name evidence="1" type="ORF">HRR80_001241</name>
</gene>
<dbReference type="Proteomes" id="UP001161757">
    <property type="component" value="Unassembled WGS sequence"/>
</dbReference>
<proteinExistence type="predicted"/>
<dbReference type="PANTHER" id="PTHR36986">
    <property type="entry name" value="UPF0643 PROTEIN PB2B2.08"/>
    <property type="match status" value="1"/>
</dbReference>
<protein>
    <submittedName>
        <fullName evidence="1">Uncharacterized protein</fullName>
    </submittedName>
</protein>
<comment type="caution">
    <text evidence="1">The sequence shown here is derived from an EMBL/GenBank/DDBJ whole genome shotgun (WGS) entry which is preliminary data.</text>
</comment>
<dbReference type="EMBL" id="JAJGCB010000002">
    <property type="protein sequence ID" value="KAJ8994529.1"/>
    <property type="molecule type" value="Genomic_DNA"/>
</dbReference>
<sequence>MTTVLPPAVLEVERERGIYGNTRIARDVSEFDHNPAEALIPQIPPQVSEKTSERERQGWLTVSPYLEPEHQLDLESINTPNQLLALALTHLQAVTPDYATVDYNAAFNWEAVMSQLKVLSVAKGYRWKRQSFYVVEFRSKLKQDIDVDLLFRLDKESHAEATASGGLLKYWYGVADSERRNLATCLWRSKEDAVNGGRGPWHKQARAAIAQMYEMIDVHGLRLTIEDDVEDWSFGPYH</sequence>
<accession>A0AAN6IX45</accession>